<feature type="domain" description="HTH myb-type" evidence="9">
    <location>
        <begin position="69"/>
        <end position="123"/>
    </location>
</feature>
<dbReference type="PROSITE" id="PS50090">
    <property type="entry name" value="MYB_LIKE"/>
    <property type="match status" value="2"/>
</dbReference>
<dbReference type="Proteomes" id="UP000077202">
    <property type="component" value="Unassembled WGS sequence"/>
</dbReference>
<feature type="domain" description="Myb-like" evidence="8">
    <location>
        <begin position="69"/>
        <end position="119"/>
    </location>
</feature>
<reference evidence="10" key="1">
    <citation type="submission" date="2016-03" db="EMBL/GenBank/DDBJ databases">
        <title>Mechanisms controlling the formation of the plant cell surface in tip-growing cells are functionally conserved among land plants.</title>
        <authorList>
            <person name="Honkanen S."/>
            <person name="Jones V.A."/>
            <person name="Morieri G."/>
            <person name="Champion C."/>
            <person name="Hetherington A.J."/>
            <person name="Kelly S."/>
            <person name="Saint-Marcoux D."/>
            <person name="Proust H."/>
            <person name="Prescott H."/>
            <person name="Dolan L."/>
        </authorList>
    </citation>
    <scope>NUCLEOTIDE SEQUENCE [LARGE SCALE GENOMIC DNA]</scope>
    <source>
        <tissue evidence="10">Whole gametophyte</tissue>
    </source>
</reference>
<feature type="region of interest" description="Disordered" evidence="7">
    <location>
        <begin position="282"/>
        <end position="306"/>
    </location>
</feature>
<dbReference type="FunFam" id="1.10.10.60:FF:000119">
    <property type="entry name" value="Transcription factor GAMYB"/>
    <property type="match status" value="1"/>
</dbReference>
<dbReference type="EMBL" id="LVLJ01002490">
    <property type="protein sequence ID" value="OAE24742.1"/>
    <property type="molecule type" value="Genomic_DNA"/>
</dbReference>
<dbReference type="PROSITE" id="PS51294">
    <property type="entry name" value="HTH_MYB"/>
    <property type="match status" value="2"/>
</dbReference>
<name>A0A176VWT7_MARPO</name>
<evidence type="ECO:0000259" key="9">
    <source>
        <dbReference type="PROSITE" id="PS51294"/>
    </source>
</evidence>
<dbReference type="SMART" id="SM00717">
    <property type="entry name" value="SANT"/>
    <property type="match status" value="2"/>
</dbReference>
<feature type="region of interest" description="Disordered" evidence="7">
    <location>
        <begin position="690"/>
        <end position="709"/>
    </location>
</feature>
<dbReference type="InterPro" id="IPR001005">
    <property type="entry name" value="SANT/Myb"/>
</dbReference>
<evidence type="ECO:0000259" key="8">
    <source>
        <dbReference type="PROSITE" id="PS50090"/>
    </source>
</evidence>
<dbReference type="PANTHER" id="PTHR47995:SF18">
    <property type="entry name" value="TRANSCRIPTION FACTOR MYB65"/>
    <property type="match status" value="1"/>
</dbReference>
<keyword evidence="3" id="KW-0805">Transcription regulation</keyword>
<keyword evidence="4" id="KW-0238">DNA-binding</keyword>
<feature type="region of interest" description="Disordered" evidence="7">
    <location>
        <begin position="150"/>
        <end position="172"/>
    </location>
</feature>
<evidence type="ECO:0000256" key="6">
    <source>
        <dbReference type="ARBA" id="ARBA00023242"/>
    </source>
</evidence>
<dbReference type="AlphaFoldDB" id="A0A176VWT7"/>
<feature type="region of interest" description="Disordered" evidence="7">
    <location>
        <begin position="228"/>
        <end position="248"/>
    </location>
</feature>
<dbReference type="CDD" id="cd00167">
    <property type="entry name" value="SANT"/>
    <property type="match status" value="2"/>
</dbReference>
<organism evidence="10 11">
    <name type="scientific">Marchantia polymorpha subsp. ruderalis</name>
    <dbReference type="NCBI Taxonomy" id="1480154"/>
    <lineage>
        <taxon>Eukaryota</taxon>
        <taxon>Viridiplantae</taxon>
        <taxon>Streptophyta</taxon>
        <taxon>Embryophyta</taxon>
        <taxon>Marchantiophyta</taxon>
        <taxon>Marchantiopsida</taxon>
        <taxon>Marchantiidae</taxon>
        <taxon>Marchantiales</taxon>
        <taxon>Marchantiaceae</taxon>
        <taxon>Marchantia</taxon>
    </lineage>
</organism>
<dbReference type="Pfam" id="PF00249">
    <property type="entry name" value="Myb_DNA-binding"/>
    <property type="match status" value="2"/>
</dbReference>
<comment type="subcellular location">
    <subcellularLocation>
        <location evidence="1">Nucleus</location>
    </subcellularLocation>
</comment>
<feature type="domain" description="HTH myb-type" evidence="9">
    <location>
        <begin position="19"/>
        <end position="68"/>
    </location>
</feature>
<feature type="region of interest" description="Disordered" evidence="7">
    <location>
        <begin position="373"/>
        <end position="395"/>
    </location>
</feature>
<comment type="caution">
    <text evidence="10">The sequence shown here is derived from an EMBL/GenBank/DDBJ whole genome shotgun (WGS) entry which is preliminary data.</text>
</comment>
<protein>
    <submittedName>
        <fullName evidence="10">Uncharacterized protein</fullName>
    </submittedName>
</protein>
<evidence type="ECO:0000256" key="1">
    <source>
        <dbReference type="ARBA" id="ARBA00004123"/>
    </source>
</evidence>
<dbReference type="Gene3D" id="1.10.10.60">
    <property type="entry name" value="Homeodomain-like"/>
    <property type="match status" value="2"/>
</dbReference>
<keyword evidence="6" id="KW-0539">Nucleus</keyword>
<evidence type="ECO:0000256" key="7">
    <source>
        <dbReference type="SAM" id="MobiDB-lite"/>
    </source>
</evidence>
<evidence type="ECO:0000256" key="4">
    <source>
        <dbReference type="ARBA" id="ARBA00023125"/>
    </source>
</evidence>
<feature type="domain" description="Myb-like" evidence="8">
    <location>
        <begin position="19"/>
        <end position="68"/>
    </location>
</feature>
<dbReference type="InterPro" id="IPR017930">
    <property type="entry name" value="Myb_dom"/>
</dbReference>
<sequence length="709" mass="76155">METMELGSAPDFSEDVGALKKGPWTSAEDAILVAYVTKHGEGNWNSVQKHSGLYRCGKSCRLRWANHLRPNLKKGAFTPEEERMIIELHAKLGNKWARMAAQLPGRTDNEIKNYWNTRIKRRMRAGLPVYPPEMQNPAANSQYLFEHGEMSMSSGGESECDPGSSPSTGDFQNLSVSGMHGGCRMKSCSSLTGMSDLPLSSVVTQTLSAGQSISSPGRRMKRMHRDTQCSSMSGASGGGGLFPQLSDESSKTMPYFKARRSCGTRNSMRLAQIAGFPYDPDPEGLHFEESADSAGTPGSAMTSPYTAFSLPQNHHLLSSEADSFGSNNSNNSSFLQALLQEAQNLDPGRDQIRSAELSDQLLVLTSANPPMDVSALMSPRKSRWGEDSDPTTPLEGRTYSMFSEDTSPNCTSNWDETSTLQSPLTTVSSNLQAAHVGGLKIENSAQHDMPCGNYGDEENLISSLLDFARPDATPVVEWYNPPDVYTLGGQPCHSLPEAIEAAFHHQDVVAELEHLGAAGHPVANHVWELGSCPWNNMPAEHAEGSPGLLPDDVDVVASTVPLPLHASFPLILAFTFLDPVVYGPSLAQSAASGQPHANEMRSSQPAAESGPGPGAGSGLRAQAQTRPEGTGRSREPDADQSSGVAIGRPLSKNAAISTLEQSALKQVREKGSQYPTQPRFYLLLKRLASGSGGFNSPGRSKLGELIVPD</sequence>
<evidence type="ECO:0000256" key="2">
    <source>
        <dbReference type="ARBA" id="ARBA00022737"/>
    </source>
</evidence>
<dbReference type="GO" id="GO:0005634">
    <property type="term" value="C:nucleus"/>
    <property type="evidence" value="ECO:0007669"/>
    <property type="project" value="UniProtKB-SubCell"/>
</dbReference>
<gene>
    <name evidence="10" type="ORF">AXG93_2016s1470</name>
</gene>
<dbReference type="InterPro" id="IPR009057">
    <property type="entry name" value="Homeodomain-like_sf"/>
</dbReference>
<proteinExistence type="predicted"/>
<keyword evidence="2" id="KW-0677">Repeat</keyword>
<evidence type="ECO:0000313" key="10">
    <source>
        <dbReference type="EMBL" id="OAE24742.1"/>
    </source>
</evidence>
<evidence type="ECO:0000256" key="3">
    <source>
        <dbReference type="ARBA" id="ARBA00023015"/>
    </source>
</evidence>
<feature type="region of interest" description="Disordered" evidence="7">
    <location>
        <begin position="587"/>
        <end position="649"/>
    </location>
</feature>
<accession>A0A176VWT7</accession>
<dbReference type="PANTHER" id="PTHR47995">
    <property type="entry name" value="TRANSCRIPTION FACTOR MYB33-RELATED"/>
    <property type="match status" value="1"/>
</dbReference>
<evidence type="ECO:0000313" key="11">
    <source>
        <dbReference type="Proteomes" id="UP000077202"/>
    </source>
</evidence>
<evidence type="ECO:0000256" key="5">
    <source>
        <dbReference type="ARBA" id="ARBA00023163"/>
    </source>
</evidence>
<dbReference type="FunFam" id="1.10.10.60:FF:000001">
    <property type="entry name" value="MYB-related transcription factor"/>
    <property type="match status" value="1"/>
</dbReference>
<dbReference type="SUPFAM" id="SSF46689">
    <property type="entry name" value="Homeodomain-like"/>
    <property type="match status" value="1"/>
</dbReference>
<keyword evidence="11" id="KW-1185">Reference proteome</keyword>
<dbReference type="GO" id="GO:0003677">
    <property type="term" value="F:DNA binding"/>
    <property type="evidence" value="ECO:0007669"/>
    <property type="project" value="UniProtKB-KW"/>
</dbReference>
<keyword evidence="5" id="KW-0804">Transcription</keyword>